<feature type="compositionally biased region" description="Pro residues" evidence="14">
    <location>
        <begin position="395"/>
        <end position="404"/>
    </location>
</feature>
<feature type="domain" description="Dynein regulatory complex protein 1/2 N-terminal" evidence="15">
    <location>
        <begin position="27"/>
        <end position="127"/>
    </location>
</feature>
<evidence type="ECO:0000313" key="17">
    <source>
        <dbReference type="Proteomes" id="UP000327044"/>
    </source>
</evidence>
<dbReference type="InterPro" id="IPR039750">
    <property type="entry name" value="DRC1/DRC2"/>
</dbReference>
<comment type="subcellular location">
    <subcellularLocation>
        <location evidence="1">Cytoplasm</location>
        <location evidence="1">Cytoskeleton</location>
        <location evidence="1">Flagellum axoneme</location>
    </subcellularLocation>
    <subcellularLocation>
        <location evidence="8">Cytoplasm</location>
        <location evidence="8">Cytoskeleton</location>
        <location evidence="8">Flagellum basal body</location>
    </subcellularLocation>
</comment>
<dbReference type="EMBL" id="VVIM01000009">
    <property type="protein sequence ID" value="KAB0794198.1"/>
    <property type="molecule type" value="Genomic_DNA"/>
</dbReference>
<dbReference type="GO" id="GO:0003352">
    <property type="term" value="P:regulation of cilium movement"/>
    <property type="evidence" value="ECO:0007669"/>
    <property type="project" value="TreeGrafter"/>
</dbReference>
<evidence type="ECO:0000256" key="4">
    <source>
        <dbReference type="ARBA" id="ARBA00023054"/>
    </source>
</evidence>
<evidence type="ECO:0000256" key="8">
    <source>
        <dbReference type="ARBA" id="ARBA00037841"/>
    </source>
</evidence>
<evidence type="ECO:0000256" key="13">
    <source>
        <dbReference type="SAM" id="Coils"/>
    </source>
</evidence>
<dbReference type="Proteomes" id="UP000327044">
    <property type="component" value="Unassembled WGS sequence"/>
</dbReference>
<comment type="caution">
    <text evidence="16">The sequence shown here is derived from an EMBL/GenBank/DDBJ whole genome shotgun (WGS) entry which is preliminary data.</text>
</comment>
<dbReference type="FunCoup" id="A0A5N4AAC0">
    <property type="interactions" value="46"/>
</dbReference>
<dbReference type="GO" id="GO:0070286">
    <property type="term" value="P:axonemal dynein complex assembly"/>
    <property type="evidence" value="ECO:0007669"/>
    <property type="project" value="InterPro"/>
</dbReference>
<feature type="region of interest" description="Disordered" evidence="14">
    <location>
        <begin position="371"/>
        <end position="406"/>
    </location>
</feature>
<keyword evidence="7" id="KW-0966">Cell projection</keyword>
<evidence type="ECO:0000256" key="10">
    <source>
        <dbReference type="ARBA" id="ARBA00040899"/>
    </source>
</evidence>
<feature type="coiled-coil region" evidence="13">
    <location>
        <begin position="13"/>
        <end position="48"/>
    </location>
</feature>
<keyword evidence="17" id="KW-1185">Reference proteome</keyword>
<evidence type="ECO:0000256" key="2">
    <source>
        <dbReference type="ARBA" id="ARBA00022490"/>
    </source>
</evidence>
<dbReference type="InParanoid" id="A0A5N4AAC0"/>
<dbReference type="PANTHER" id="PTHR21625">
    <property type="entry name" value="NYD-SP28 PROTEIN"/>
    <property type="match status" value="1"/>
</dbReference>
<comment type="function">
    <text evidence="12">Component of the nexin-dynein regulatory complex (N-DRC), a key regulator of ciliary/flagellar motility which maintains the alignment and integrity of the distal axoneme and regulates microtubule sliding in motile axonemes. Plays a critical role in the assembly of N-DRC and also stabilizes the assembly of multiple inner dynein arms and radial spokes. Coassembles with DRC1 to form a central scaffold needed for assembly of the N-DRC and its attachment to the outer doublet microtubules.</text>
</comment>
<accession>A0A5N4AAC0</accession>
<sequence length="534" mass="62773">MGKKKAGLANRLARMSDDERAKYLQRKADAEEEARRRKEQLVENFMKNKLKREDGFSRLNVAKINQYWHQVMRAEKCEHMKKDVEHLRRWMHRTVIIKNGVINKLMEELDWQEELYGKNFEAHTKNINNLIDFHNKNLKLLLLQYTNDRQLLLYIGSNERREMEEKYINEIEHLKTIIYGQEVLARNAEEEAKNNHMKFADEEQSQNRMELRELQKEREKVICRHWNELYDVIKNYIEQTDLKRLHMVELQRNDTRGLVEVSRNEAEIQRRELELRKLHHEESMLASSQAGQLKHLQKVIEVITQSFFRLRKGLQRDISHDERQLAILTTTSNNVIDALSKIVTKGHQLMHLVKSCQKLDPPERGNQWERFEEEPQDESNSSSSGSAGSPVRPKTSPPKRPQLPPLRQLRSEDVFVVVKPVGKDTRKTAKRMDLVAEAQLIARRGAHVEGENRFRDLNQMEGLWWIYNKVELGCADLRSERNTLVQENNKLKERIRDVLEAAALGQSIPNVKSASTVLSRKRYAFSAPTPSRVC</sequence>
<dbReference type="AlphaFoldDB" id="A0A5N4AAC0"/>
<dbReference type="PANTHER" id="PTHR21625:SF0">
    <property type="entry name" value="DYNEIN REGULATORY COMPLEX SUBUNIT 2"/>
    <property type="match status" value="1"/>
</dbReference>
<evidence type="ECO:0000256" key="9">
    <source>
        <dbReference type="ARBA" id="ARBA00038424"/>
    </source>
</evidence>
<dbReference type="OrthoDB" id="7760980at2759"/>
<keyword evidence="3" id="KW-0282">Flagellum</keyword>
<protein>
    <recommendedName>
        <fullName evidence="10">Dynein regulatory complex subunit 2</fullName>
    </recommendedName>
    <alternativeName>
        <fullName evidence="11">Coiled-coil domain-containing protein 65</fullName>
    </alternativeName>
</protein>
<keyword evidence="2" id="KW-0963">Cytoplasm</keyword>
<organism evidence="16 17">
    <name type="scientific">Photinus pyralis</name>
    <name type="common">Common eastern firefly</name>
    <name type="synonym">Lampyris pyralis</name>
    <dbReference type="NCBI Taxonomy" id="7054"/>
    <lineage>
        <taxon>Eukaryota</taxon>
        <taxon>Metazoa</taxon>
        <taxon>Ecdysozoa</taxon>
        <taxon>Arthropoda</taxon>
        <taxon>Hexapoda</taxon>
        <taxon>Insecta</taxon>
        <taxon>Pterygota</taxon>
        <taxon>Neoptera</taxon>
        <taxon>Endopterygota</taxon>
        <taxon>Coleoptera</taxon>
        <taxon>Polyphaga</taxon>
        <taxon>Elateriformia</taxon>
        <taxon>Elateroidea</taxon>
        <taxon>Lampyridae</taxon>
        <taxon>Lampyrinae</taxon>
        <taxon>Photinus</taxon>
    </lineage>
</organism>
<evidence type="ECO:0000256" key="14">
    <source>
        <dbReference type="SAM" id="MobiDB-lite"/>
    </source>
</evidence>
<name>A0A5N4AAC0_PHOPY</name>
<comment type="similarity">
    <text evidence="9">Belongs to the DRC2 family.</text>
</comment>
<dbReference type="GO" id="GO:0060285">
    <property type="term" value="P:cilium-dependent cell motility"/>
    <property type="evidence" value="ECO:0007669"/>
    <property type="project" value="TreeGrafter"/>
</dbReference>
<keyword evidence="4 13" id="KW-0175">Coiled coil</keyword>
<evidence type="ECO:0000256" key="11">
    <source>
        <dbReference type="ARBA" id="ARBA00041517"/>
    </source>
</evidence>
<keyword evidence="5" id="KW-0969">Cilium</keyword>
<evidence type="ECO:0000259" key="15">
    <source>
        <dbReference type="Pfam" id="PF14772"/>
    </source>
</evidence>
<evidence type="ECO:0000256" key="3">
    <source>
        <dbReference type="ARBA" id="ARBA00022846"/>
    </source>
</evidence>
<keyword evidence="6" id="KW-0206">Cytoskeleton</keyword>
<feature type="compositionally biased region" description="Low complexity" evidence="14">
    <location>
        <begin position="379"/>
        <end position="389"/>
    </location>
</feature>
<evidence type="ECO:0000256" key="1">
    <source>
        <dbReference type="ARBA" id="ARBA00004611"/>
    </source>
</evidence>
<feature type="coiled-coil region" evidence="13">
    <location>
        <begin position="474"/>
        <end position="501"/>
    </location>
</feature>
<reference evidence="16 17" key="1">
    <citation type="journal article" date="2018" name="Elife">
        <title>Firefly genomes illuminate parallel origins of bioluminescence in beetles.</title>
        <authorList>
            <person name="Fallon T.R."/>
            <person name="Lower S.E."/>
            <person name="Chang C.H."/>
            <person name="Bessho-Uehara M."/>
            <person name="Martin G.J."/>
            <person name="Bewick A.J."/>
            <person name="Behringer M."/>
            <person name="Debat H.J."/>
            <person name="Wong I."/>
            <person name="Day J.C."/>
            <person name="Suvorov A."/>
            <person name="Silva C.J."/>
            <person name="Stanger-Hall K.F."/>
            <person name="Hall D.W."/>
            <person name="Schmitz R.J."/>
            <person name="Nelson D.R."/>
            <person name="Lewis S.M."/>
            <person name="Shigenobu S."/>
            <person name="Bybee S.M."/>
            <person name="Larracuente A.M."/>
            <person name="Oba Y."/>
            <person name="Weng J.K."/>
        </authorList>
    </citation>
    <scope>NUCLEOTIDE SEQUENCE [LARGE SCALE GENOMIC DNA]</scope>
    <source>
        <strain evidence="16">1611_PpyrPB1</strain>
        <tissue evidence="16">Whole body</tissue>
    </source>
</reference>
<evidence type="ECO:0000313" key="16">
    <source>
        <dbReference type="EMBL" id="KAB0794198.1"/>
    </source>
</evidence>
<evidence type="ECO:0000256" key="7">
    <source>
        <dbReference type="ARBA" id="ARBA00023273"/>
    </source>
</evidence>
<evidence type="ECO:0000256" key="6">
    <source>
        <dbReference type="ARBA" id="ARBA00023212"/>
    </source>
</evidence>
<evidence type="ECO:0000256" key="5">
    <source>
        <dbReference type="ARBA" id="ARBA00023069"/>
    </source>
</evidence>
<dbReference type="Pfam" id="PF14772">
    <property type="entry name" value="NYD-SP28"/>
    <property type="match status" value="1"/>
</dbReference>
<evidence type="ECO:0000256" key="12">
    <source>
        <dbReference type="ARBA" id="ARBA00045865"/>
    </source>
</evidence>
<dbReference type="InterPro" id="IPR039505">
    <property type="entry name" value="DRC1/2_N"/>
</dbReference>
<proteinExistence type="inferred from homology"/>
<dbReference type="GO" id="GO:0005858">
    <property type="term" value="C:axonemal dynein complex"/>
    <property type="evidence" value="ECO:0007669"/>
    <property type="project" value="InterPro"/>
</dbReference>
<gene>
    <name evidence="16" type="ORF">PPYR_13818</name>
</gene>